<evidence type="ECO:0000313" key="2">
    <source>
        <dbReference type="EMBL" id="PDX57433.1"/>
    </source>
</evidence>
<accession>A0A2A6Z7U2</accession>
<organism evidence="2 3">
    <name type="scientific">Faecalibacterium langellae</name>
    <dbReference type="NCBI Taxonomy" id="3435293"/>
    <lineage>
        <taxon>Bacteria</taxon>
        <taxon>Bacillati</taxon>
        <taxon>Bacillota</taxon>
        <taxon>Clostridia</taxon>
        <taxon>Eubacteriales</taxon>
        <taxon>Oscillospiraceae</taxon>
        <taxon>Faecalibacterium</taxon>
    </lineage>
</organism>
<sequence length="152" mass="17703">MSLKAILETWGPVMVTPAVIILLSLVEIAPIKINPWSAIIGFLSKNLNADVTQRLDAMQQRLEEMQKKLDEHVVTDDDREARSWRTQILRFNDELIHGARHTKEHFDEMLDIVHDYEGYCQKHKNFPNGKCVHAIDNINRVYDKLLESHDFL</sequence>
<gene>
    <name evidence="2" type="ORF">CGS46_12990</name>
</gene>
<proteinExistence type="predicted"/>
<dbReference type="AlphaFoldDB" id="A0A2A6Z7U2"/>
<protein>
    <submittedName>
        <fullName evidence="2">Uncharacterized protein</fullName>
    </submittedName>
</protein>
<feature type="coiled-coil region" evidence="1">
    <location>
        <begin position="48"/>
        <end position="75"/>
    </location>
</feature>
<dbReference type="Proteomes" id="UP000220752">
    <property type="component" value="Unassembled WGS sequence"/>
</dbReference>
<dbReference type="EMBL" id="NMTQ01000037">
    <property type="protein sequence ID" value="PDX57433.1"/>
    <property type="molecule type" value="Genomic_DNA"/>
</dbReference>
<reference evidence="2 3" key="1">
    <citation type="journal article" date="2017" name="Front. Microbiol.">
        <title>New Insights into the Diversity of the Genus Faecalibacterium.</title>
        <authorList>
            <person name="Benevides L."/>
            <person name="Burman S."/>
            <person name="Martin R."/>
            <person name="Robert V."/>
            <person name="Thomas M."/>
            <person name="Miquel S."/>
            <person name="Chain F."/>
            <person name="Sokol H."/>
            <person name="Bermudez-Humaran L.G."/>
            <person name="Morrison M."/>
            <person name="Langella P."/>
            <person name="Azevedo V.A."/>
            <person name="Chatel J.M."/>
            <person name="Soares S."/>
        </authorList>
    </citation>
    <scope>NUCLEOTIDE SEQUENCE [LARGE SCALE GENOMIC DNA]</scope>
    <source>
        <strain evidence="3">CNCM I-4540</strain>
    </source>
</reference>
<comment type="caution">
    <text evidence="2">The sequence shown here is derived from an EMBL/GenBank/DDBJ whole genome shotgun (WGS) entry which is preliminary data.</text>
</comment>
<keyword evidence="3" id="KW-1185">Reference proteome</keyword>
<evidence type="ECO:0000256" key="1">
    <source>
        <dbReference type="SAM" id="Coils"/>
    </source>
</evidence>
<keyword evidence="1" id="KW-0175">Coiled coil</keyword>
<evidence type="ECO:0000313" key="3">
    <source>
        <dbReference type="Proteomes" id="UP000220752"/>
    </source>
</evidence>
<name>A0A2A6Z7U2_9FIRM</name>